<evidence type="ECO:0000313" key="2">
    <source>
        <dbReference type="EMBL" id="SEQ11182.1"/>
    </source>
</evidence>
<reference evidence="3" key="1">
    <citation type="submission" date="2016-10" db="EMBL/GenBank/DDBJ databases">
        <authorList>
            <person name="Varghese N."/>
            <person name="Submissions S."/>
        </authorList>
    </citation>
    <scope>NUCLEOTIDE SEQUENCE [LARGE SCALE GENOMIC DNA]</scope>
    <source>
        <strain evidence="3">DSM 18887</strain>
    </source>
</reference>
<dbReference type="EMBL" id="FOGB01000001">
    <property type="protein sequence ID" value="SEQ11182.1"/>
    <property type="molecule type" value="Genomic_DNA"/>
</dbReference>
<dbReference type="RefSeq" id="WP_217647373.1">
    <property type="nucleotide sequence ID" value="NZ_AP025284.1"/>
</dbReference>
<dbReference type="Pfam" id="PF12706">
    <property type="entry name" value="Lactamase_B_2"/>
    <property type="match status" value="1"/>
</dbReference>
<protein>
    <submittedName>
        <fullName evidence="2">5-phospho-alpha-D-ribosyl 1,2-cyclic phosphate phosphodiesterase</fullName>
    </submittedName>
</protein>
<sequence>MLKIEFLGSGNAAGVPVWGCRCSACLQAQTDPGKRRRGASLAIHTDEGVTLVDAGLTDLAERFSFVSVKRILLTHFHMDHVQGLFHLRWSEEARRIPVFRPDDPLGADDLYKHPGVFEFQPPFKPFDSVEWPGFRVVALPLIHSRETFGYLISNGNYCMAYLTDTAGFPAETLNYLQRYPVDDLVLDCSEPPRESMPRNHNDLNAALDLWRQSGASRLWLTHISHRLDCWLEHSGATLPEGVAVVTDGMLFEIEEDCVSQKLIVEISRKG</sequence>
<dbReference type="SUPFAM" id="SSF56281">
    <property type="entry name" value="Metallo-hydrolase/oxidoreductase"/>
    <property type="match status" value="1"/>
</dbReference>
<keyword evidence="3" id="KW-1185">Reference proteome</keyword>
<name>A0A1H9DC99_9GAMM</name>
<feature type="domain" description="Metallo-beta-lactamase" evidence="1">
    <location>
        <begin position="37"/>
        <end position="222"/>
    </location>
</feature>
<dbReference type="PANTHER" id="PTHR42663:SF6">
    <property type="entry name" value="HYDROLASE C777.06C-RELATED"/>
    <property type="match status" value="1"/>
</dbReference>
<organism evidence="2 3">
    <name type="scientific">Amphritea atlantica</name>
    <dbReference type="NCBI Taxonomy" id="355243"/>
    <lineage>
        <taxon>Bacteria</taxon>
        <taxon>Pseudomonadati</taxon>
        <taxon>Pseudomonadota</taxon>
        <taxon>Gammaproteobacteria</taxon>
        <taxon>Oceanospirillales</taxon>
        <taxon>Oceanospirillaceae</taxon>
        <taxon>Amphritea</taxon>
    </lineage>
</organism>
<dbReference type="GO" id="GO:0019700">
    <property type="term" value="P:organic phosphonate catabolic process"/>
    <property type="evidence" value="ECO:0007669"/>
    <property type="project" value="InterPro"/>
</dbReference>
<dbReference type="InterPro" id="IPR036866">
    <property type="entry name" value="RibonucZ/Hydroxyglut_hydro"/>
</dbReference>
<dbReference type="Gene3D" id="3.60.15.10">
    <property type="entry name" value="Ribonuclease Z/Hydroxyacylglutathione hydrolase-like"/>
    <property type="match status" value="1"/>
</dbReference>
<dbReference type="SMART" id="SM00849">
    <property type="entry name" value="Lactamase_B"/>
    <property type="match status" value="1"/>
</dbReference>
<dbReference type="Proteomes" id="UP000198749">
    <property type="component" value="Unassembled WGS sequence"/>
</dbReference>
<evidence type="ECO:0000259" key="1">
    <source>
        <dbReference type="SMART" id="SM00849"/>
    </source>
</evidence>
<dbReference type="STRING" id="355243.SAMN03080615_00476"/>
<dbReference type="InterPro" id="IPR001279">
    <property type="entry name" value="Metallo-B-lactamas"/>
</dbReference>
<evidence type="ECO:0000313" key="3">
    <source>
        <dbReference type="Proteomes" id="UP000198749"/>
    </source>
</evidence>
<gene>
    <name evidence="2" type="ORF">SAMN03080615_00476</name>
</gene>
<proteinExistence type="predicted"/>
<dbReference type="NCBIfam" id="TIGR03307">
    <property type="entry name" value="PhnP"/>
    <property type="match status" value="1"/>
</dbReference>
<accession>A0A1H9DC99</accession>
<dbReference type="AlphaFoldDB" id="A0A1H9DC99"/>
<dbReference type="CDD" id="cd07736">
    <property type="entry name" value="PhnP-like_MBL-fold"/>
    <property type="match status" value="1"/>
</dbReference>
<dbReference type="InterPro" id="IPR035682">
    <property type="entry name" value="PhnP_MBL"/>
</dbReference>
<dbReference type="InterPro" id="IPR017693">
    <property type="entry name" value="Phosphonate_metab_PhnP"/>
</dbReference>
<dbReference type="PANTHER" id="PTHR42663">
    <property type="entry name" value="HYDROLASE C777.06C-RELATED-RELATED"/>
    <property type="match status" value="1"/>
</dbReference>
<dbReference type="GO" id="GO:0008081">
    <property type="term" value="F:phosphoric diester hydrolase activity"/>
    <property type="evidence" value="ECO:0007669"/>
    <property type="project" value="InterPro"/>
</dbReference>